<dbReference type="PROSITE" id="PS51482">
    <property type="entry name" value="DEGV"/>
    <property type="match status" value="1"/>
</dbReference>
<dbReference type="NCBIfam" id="TIGR00762">
    <property type="entry name" value="DegV"/>
    <property type="match status" value="1"/>
</dbReference>
<gene>
    <name evidence="3" type="ORF">OW729_05875</name>
</gene>
<dbReference type="Gene3D" id="3.30.1180.10">
    <property type="match status" value="1"/>
</dbReference>
<dbReference type="PANTHER" id="PTHR33434:SF3">
    <property type="entry name" value="DEGV DOMAIN-CONTAINING PROTEIN YITS"/>
    <property type="match status" value="1"/>
</dbReference>
<sequence>MDTVIIIDSSSDLPLEFIEENKIPFLGLICHLDGEDYVDDFGKTLTYEKFYSKIRQGSMPTTSQINVYRFHEIFKKYAQEGKSIIYLAMSSQMSGCYSSAVIAKQQVEEEIEDVDISVIDTKSACIGEGIIVYYAYEMLKNGSSKEEIINWIEDNKLKVHHWFIVEDLIHLKKGGRLSATKANIGTLLQIKPTIYIDKEGNLQNINNVRGRKKAIKALLDRMEENIIIDENTVIGISHGDCIEDALNLRDIILEKYKIKKVIINHVGPVIASHTGAGMLSICFIGKDRVI</sequence>
<dbReference type="Proteomes" id="UP001144612">
    <property type="component" value="Unassembled WGS sequence"/>
</dbReference>
<organism evidence="3 4">
    <name type="scientific">Clostridium brassicae</name>
    <dbReference type="NCBI Taxonomy" id="2999072"/>
    <lineage>
        <taxon>Bacteria</taxon>
        <taxon>Bacillati</taxon>
        <taxon>Bacillota</taxon>
        <taxon>Clostridia</taxon>
        <taxon>Eubacteriales</taxon>
        <taxon>Clostridiaceae</taxon>
        <taxon>Clostridium</taxon>
    </lineage>
</organism>
<dbReference type="InterPro" id="IPR003797">
    <property type="entry name" value="DegV"/>
</dbReference>
<dbReference type="Gene3D" id="2.20.28.50">
    <property type="entry name" value="degv family protein"/>
    <property type="match status" value="1"/>
</dbReference>
<accession>A0ABT4D765</accession>
<evidence type="ECO:0000313" key="4">
    <source>
        <dbReference type="Proteomes" id="UP001144612"/>
    </source>
</evidence>
<comment type="caution">
    <text evidence="3">The sequence shown here is derived from an EMBL/GenBank/DDBJ whole genome shotgun (WGS) entry which is preliminary data.</text>
</comment>
<dbReference type="EMBL" id="JAPQFJ010000004">
    <property type="protein sequence ID" value="MCY6958136.1"/>
    <property type="molecule type" value="Genomic_DNA"/>
</dbReference>
<dbReference type="InterPro" id="IPR050270">
    <property type="entry name" value="DegV_domain_contain"/>
</dbReference>
<dbReference type="Pfam" id="PF02645">
    <property type="entry name" value="DegV"/>
    <property type="match status" value="1"/>
</dbReference>
<reference evidence="3" key="1">
    <citation type="submission" date="2022-12" db="EMBL/GenBank/DDBJ databases">
        <title>Clostridium sp. nov., isolated from industrial wastewater.</title>
        <authorList>
            <person name="Jiayan W."/>
        </authorList>
    </citation>
    <scope>NUCLEOTIDE SEQUENCE</scope>
    <source>
        <strain evidence="3">ZC22-4</strain>
    </source>
</reference>
<dbReference type="RefSeq" id="WP_268060545.1">
    <property type="nucleotide sequence ID" value="NZ_JAPQFJ010000004.1"/>
</dbReference>
<comment type="function">
    <text evidence="1">May bind long-chain fatty acids, such as palmitate, and may play a role in lipid transport or fatty acid metabolism.</text>
</comment>
<evidence type="ECO:0000313" key="3">
    <source>
        <dbReference type="EMBL" id="MCY6958136.1"/>
    </source>
</evidence>
<dbReference type="Gene3D" id="3.40.50.10440">
    <property type="entry name" value="Dihydroxyacetone kinase, domain 1"/>
    <property type="match status" value="1"/>
</dbReference>
<dbReference type="SUPFAM" id="SSF82549">
    <property type="entry name" value="DAK1/DegV-like"/>
    <property type="match status" value="1"/>
</dbReference>
<proteinExistence type="predicted"/>
<keyword evidence="4" id="KW-1185">Reference proteome</keyword>
<protein>
    <submittedName>
        <fullName evidence="3">DegV family protein</fullName>
    </submittedName>
</protein>
<keyword evidence="2" id="KW-0446">Lipid-binding</keyword>
<name>A0ABT4D765_9CLOT</name>
<evidence type="ECO:0000256" key="2">
    <source>
        <dbReference type="ARBA" id="ARBA00023121"/>
    </source>
</evidence>
<dbReference type="PANTHER" id="PTHR33434">
    <property type="entry name" value="DEGV DOMAIN-CONTAINING PROTEIN DR_1986-RELATED"/>
    <property type="match status" value="1"/>
</dbReference>
<evidence type="ECO:0000256" key="1">
    <source>
        <dbReference type="ARBA" id="ARBA00003238"/>
    </source>
</evidence>
<dbReference type="InterPro" id="IPR043168">
    <property type="entry name" value="DegV_C"/>
</dbReference>